<proteinExistence type="predicted"/>
<feature type="compositionally biased region" description="Polar residues" evidence="1">
    <location>
        <begin position="43"/>
        <end position="56"/>
    </location>
</feature>
<organism evidence="2 3">
    <name type="scientific">Colocasia esculenta</name>
    <name type="common">Wild taro</name>
    <name type="synonym">Arum esculentum</name>
    <dbReference type="NCBI Taxonomy" id="4460"/>
    <lineage>
        <taxon>Eukaryota</taxon>
        <taxon>Viridiplantae</taxon>
        <taxon>Streptophyta</taxon>
        <taxon>Embryophyta</taxon>
        <taxon>Tracheophyta</taxon>
        <taxon>Spermatophyta</taxon>
        <taxon>Magnoliopsida</taxon>
        <taxon>Liliopsida</taxon>
        <taxon>Araceae</taxon>
        <taxon>Aroideae</taxon>
        <taxon>Colocasieae</taxon>
        <taxon>Colocasia</taxon>
    </lineage>
</organism>
<evidence type="ECO:0000313" key="2">
    <source>
        <dbReference type="EMBL" id="MQM14534.1"/>
    </source>
</evidence>
<feature type="region of interest" description="Disordered" evidence="1">
    <location>
        <begin position="1"/>
        <end position="20"/>
    </location>
</feature>
<evidence type="ECO:0000256" key="1">
    <source>
        <dbReference type="SAM" id="MobiDB-lite"/>
    </source>
</evidence>
<keyword evidence="3" id="KW-1185">Reference proteome</keyword>
<comment type="caution">
    <text evidence="2">The sequence shown here is derived from an EMBL/GenBank/DDBJ whole genome shotgun (WGS) entry which is preliminary data.</text>
</comment>
<gene>
    <name evidence="2" type="ORF">Taro_047467</name>
</gene>
<feature type="compositionally biased region" description="Basic and acidic residues" evidence="1">
    <location>
        <begin position="57"/>
        <end position="83"/>
    </location>
</feature>
<reference evidence="2" key="1">
    <citation type="submission" date="2017-07" db="EMBL/GenBank/DDBJ databases">
        <title>Taro Niue Genome Assembly and Annotation.</title>
        <authorList>
            <person name="Atibalentja N."/>
            <person name="Keating K."/>
            <person name="Fields C.J."/>
        </authorList>
    </citation>
    <scope>NUCLEOTIDE SEQUENCE</scope>
    <source>
        <strain evidence="2">Niue_2</strain>
        <tissue evidence="2">Leaf</tissue>
    </source>
</reference>
<feature type="region of interest" description="Disordered" evidence="1">
    <location>
        <begin position="43"/>
        <end position="83"/>
    </location>
</feature>
<accession>A0A843X760</accession>
<evidence type="ECO:0000313" key="3">
    <source>
        <dbReference type="Proteomes" id="UP000652761"/>
    </source>
</evidence>
<dbReference type="EMBL" id="NMUH01006131">
    <property type="protein sequence ID" value="MQM14534.1"/>
    <property type="molecule type" value="Genomic_DNA"/>
</dbReference>
<sequence>MHGTINAPEPRTPKRRQPIQFPEKLLAAKRGFSSAFLKLQKLQTNHSTQRTWGSRPSNRERVRVLQKEQTGKKSSGGRRENHTIQKLLKHNPIEICPQTPSISSPKHRYHPHGNHSGSDGLSLPCLLGGQFYHPLPPPKSYWAAFTYSAKPLRGKAILPSLGSFPSFYTHWRPCSLPLYSDRVKCVDTAPDSVDTSPRFQKT</sequence>
<protein>
    <submittedName>
        <fullName evidence="2">Uncharacterized protein</fullName>
    </submittedName>
</protein>
<dbReference type="AlphaFoldDB" id="A0A843X760"/>
<dbReference type="Proteomes" id="UP000652761">
    <property type="component" value="Unassembled WGS sequence"/>
</dbReference>
<name>A0A843X760_COLES</name>